<sequence>MPNYIRKTYEQSALCMGTIIHIKVVTSRTKTYIKEKMERAFQAFYSVEKVCSRFHYQSELTRLSMQSGKATQVSHTLFEAIRFAWQVADVTQGIFDPTLGYTLEKYGFNRHYLTGEELVSNVATEVPVSYKDVVLDEEKRTILLKKPLLLDLGAVAKGLAVDLAVQELRDFEGFVIDAGGDLFASGTNEKGEPWVIGIQHPFQKEKTICNVQLTDKAVCTSGSYERKSSVHMNEHHLIHPHLGTSQSDIVSCTVIAPFAMMADAFSTAAFLLGKKEGGVLLKNVDLEGIWITSSLDINITQGMGEYLYGRE</sequence>
<dbReference type="Gene3D" id="3.10.520.10">
    <property type="entry name" value="ApbE-like domains"/>
    <property type="match status" value="1"/>
</dbReference>
<evidence type="ECO:0000256" key="5">
    <source>
        <dbReference type="ARBA" id="ARBA00022723"/>
    </source>
</evidence>
<feature type="binding site" evidence="11">
    <location>
        <position position="263"/>
    </location>
    <ligand>
        <name>Mg(2+)</name>
        <dbReference type="ChEBI" id="CHEBI:18420"/>
    </ligand>
</feature>
<evidence type="ECO:0000256" key="3">
    <source>
        <dbReference type="ARBA" id="ARBA00022630"/>
    </source>
</evidence>
<comment type="catalytic activity">
    <reaction evidence="9 10">
        <text>L-threonyl-[protein] + FAD = FMN-L-threonyl-[protein] + AMP + H(+)</text>
        <dbReference type="Rhea" id="RHEA:36847"/>
        <dbReference type="Rhea" id="RHEA-COMP:11060"/>
        <dbReference type="Rhea" id="RHEA-COMP:11061"/>
        <dbReference type="ChEBI" id="CHEBI:15378"/>
        <dbReference type="ChEBI" id="CHEBI:30013"/>
        <dbReference type="ChEBI" id="CHEBI:57692"/>
        <dbReference type="ChEBI" id="CHEBI:74257"/>
        <dbReference type="ChEBI" id="CHEBI:456215"/>
        <dbReference type="EC" id="2.7.1.180"/>
    </reaction>
</comment>
<evidence type="ECO:0000313" key="12">
    <source>
        <dbReference type="EMBL" id="PED81100.1"/>
    </source>
</evidence>
<dbReference type="SUPFAM" id="SSF143631">
    <property type="entry name" value="ApbE-like"/>
    <property type="match status" value="1"/>
</dbReference>
<name>A0AA91ZRX4_9BACI</name>
<dbReference type="PIRSF" id="PIRSF006268">
    <property type="entry name" value="ApbE"/>
    <property type="match status" value="1"/>
</dbReference>
<reference evidence="12 13" key="1">
    <citation type="submission" date="2017-09" db="EMBL/GenBank/DDBJ databases">
        <title>Large-scale bioinformatics analysis of Bacillus genomes uncovers conserved roles of natural products in bacterial physiology.</title>
        <authorList>
            <consortium name="Agbiome Team Llc"/>
            <person name="Bleich R.M."/>
            <person name="Grubbs K.J."/>
            <person name="Santa Maria K.C."/>
            <person name="Allen S.E."/>
            <person name="Farag S."/>
            <person name="Shank E.A."/>
            <person name="Bowers A."/>
        </authorList>
    </citation>
    <scope>NUCLEOTIDE SEQUENCE [LARGE SCALE GENOMIC DNA]</scope>
    <source>
        <strain evidence="12 13">AFS092012</strain>
    </source>
</reference>
<organism evidence="12 13">
    <name type="scientific">Bacillus pseudomycoides</name>
    <dbReference type="NCBI Taxonomy" id="64104"/>
    <lineage>
        <taxon>Bacteria</taxon>
        <taxon>Bacillati</taxon>
        <taxon>Bacillota</taxon>
        <taxon>Bacilli</taxon>
        <taxon>Bacillales</taxon>
        <taxon>Bacillaceae</taxon>
        <taxon>Bacillus</taxon>
        <taxon>Bacillus cereus group</taxon>
    </lineage>
</organism>
<dbReference type="PANTHER" id="PTHR30040:SF2">
    <property type="entry name" value="FAD:PROTEIN FMN TRANSFERASE"/>
    <property type="match status" value="1"/>
</dbReference>
<evidence type="ECO:0000256" key="4">
    <source>
        <dbReference type="ARBA" id="ARBA00022679"/>
    </source>
</evidence>
<dbReference type="GO" id="GO:0016740">
    <property type="term" value="F:transferase activity"/>
    <property type="evidence" value="ECO:0007669"/>
    <property type="project" value="UniProtKB-UniRule"/>
</dbReference>
<evidence type="ECO:0000256" key="11">
    <source>
        <dbReference type="PIRSR" id="PIRSR006268-2"/>
    </source>
</evidence>
<dbReference type="InterPro" id="IPR024932">
    <property type="entry name" value="ApbE"/>
</dbReference>
<proteinExistence type="inferred from homology"/>
<evidence type="ECO:0000256" key="6">
    <source>
        <dbReference type="ARBA" id="ARBA00022827"/>
    </source>
</evidence>
<evidence type="ECO:0000256" key="9">
    <source>
        <dbReference type="ARBA" id="ARBA00048540"/>
    </source>
</evidence>
<keyword evidence="6 10" id="KW-0274">FAD</keyword>
<keyword evidence="5 10" id="KW-0479">Metal-binding</keyword>
<dbReference type="GO" id="GO:0046872">
    <property type="term" value="F:metal ion binding"/>
    <property type="evidence" value="ECO:0007669"/>
    <property type="project" value="UniProtKB-UniRule"/>
</dbReference>
<dbReference type="RefSeq" id="WP_097897810.1">
    <property type="nucleotide sequence ID" value="NZ_NVOR01000078.1"/>
</dbReference>
<comment type="cofactor">
    <cofactor evidence="11">
        <name>Mg(2+)</name>
        <dbReference type="ChEBI" id="CHEBI:18420"/>
    </cofactor>
    <cofactor evidence="11">
        <name>Mn(2+)</name>
        <dbReference type="ChEBI" id="CHEBI:29035"/>
    </cofactor>
    <text evidence="11">Magnesium. Can also use manganese.</text>
</comment>
<evidence type="ECO:0000256" key="10">
    <source>
        <dbReference type="PIRNR" id="PIRNR006268"/>
    </source>
</evidence>
<protein>
    <recommendedName>
        <fullName evidence="2 10">FAD:protein FMN transferase</fullName>
        <ecNumber evidence="1 10">2.7.1.180</ecNumber>
    </recommendedName>
    <alternativeName>
        <fullName evidence="8 10">Flavin transferase</fullName>
    </alternativeName>
</protein>
<dbReference type="AlphaFoldDB" id="A0AA91ZRX4"/>
<comment type="caution">
    <text evidence="12">The sequence shown here is derived from an EMBL/GenBank/DDBJ whole genome shotgun (WGS) entry which is preliminary data.</text>
</comment>
<gene>
    <name evidence="12" type="ORF">CON65_19085</name>
</gene>
<dbReference type="EC" id="2.7.1.180" evidence="1 10"/>
<evidence type="ECO:0000256" key="8">
    <source>
        <dbReference type="ARBA" id="ARBA00031306"/>
    </source>
</evidence>
<dbReference type="PANTHER" id="PTHR30040">
    <property type="entry name" value="THIAMINE BIOSYNTHESIS LIPOPROTEIN APBE"/>
    <property type="match status" value="1"/>
</dbReference>
<feature type="binding site" evidence="11">
    <location>
        <position position="154"/>
    </location>
    <ligand>
        <name>Mg(2+)</name>
        <dbReference type="ChEBI" id="CHEBI:18420"/>
    </ligand>
</feature>
<keyword evidence="7 10" id="KW-0460">Magnesium</keyword>
<evidence type="ECO:0000256" key="7">
    <source>
        <dbReference type="ARBA" id="ARBA00022842"/>
    </source>
</evidence>
<dbReference type="EMBL" id="NVOR01000078">
    <property type="protein sequence ID" value="PED81100.1"/>
    <property type="molecule type" value="Genomic_DNA"/>
</dbReference>
<dbReference type="Proteomes" id="UP000221020">
    <property type="component" value="Unassembled WGS sequence"/>
</dbReference>
<keyword evidence="4 10" id="KW-0808">Transferase</keyword>
<feature type="binding site" evidence="11">
    <location>
        <position position="267"/>
    </location>
    <ligand>
        <name>Mg(2+)</name>
        <dbReference type="ChEBI" id="CHEBI:18420"/>
    </ligand>
</feature>
<dbReference type="InterPro" id="IPR003374">
    <property type="entry name" value="ApbE-like_sf"/>
</dbReference>
<evidence type="ECO:0000256" key="2">
    <source>
        <dbReference type="ARBA" id="ARBA00016337"/>
    </source>
</evidence>
<keyword evidence="3 10" id="KW-0285">Flavoprotein</keyword>
<comment type="similarity">
    <text evidence="10">Belongs to the ApbE family.</text>
</comment>
<dbReference type="Pfam" id="PF02424">
    <property type="entry name" value="ApbE"/>
    <property type="match status" value="1"/>
</dbReference>
<evidence type="ECO:0000313" key="13">
    <source>
        <dbReference type="Proteomes" id="UP000221020"/>
    </source>
</evidence>
<accession>A0AA91ZRX4</accession>
<evidence type="ECO:0000256" key="1">
    <source>
        <dbReference type="ARBA" id="ARBA00011955"/>
    </source>
</evidence>